<gene>
    <name evidence="1" type="ORF">S03H2_72726</name>
</gene>
<sequence length="48" mass="5210">HSSNYPPCLSNSKWIGIPLGIRDSNNPIENTCLKGKSKLQVRCIGGRG</sequence>
<feature type="non-terminal residue" evidence="1">
    <location>
        <position position="1"/>
    </location>
</feature>
<evidence type="ECO:0000313" key="1">
    <source>
        <dbReference type="EMBL" id="GAH92672.1"/>
    </source>
</evidence>
<dbReference type="AlphaFoldDB" id="X1JFA2"/>
<feature type="non-terminal residue" evidence="1">
    <location>
        <position position="48"/>
    </location>
</feature>
<accession>X1JFA2</accession>
<organism evidence="1">
    <name type="scientific">marine sediment metagenome</name>
    <dbReference type="NCBI Taxonomy" id="412755"/>
    <lineage>
        <taxon>unclassified sequences</taxon>
        <taxon>metagenomes</taxon>
        <taxon>ecological metagenomes</taxon>
    </lineage>
</organism>
<proteinExistence type="predicted"/>
<protein>
    <submittedName>
        <fullName evidence="1">Uncharacterized protein</fullName>
    </submittedName>
</protein>
<comment type="caution">
    <text evidence="1">The sequence shown here is derived from an EMBL/GenBank/DDBJ whole genome shotgun (WGS) entry which is preliminary data.</text>
</comment>
<name>X1JFA2_9ZZZZ</name>
<reference evidence="1" key="1">
    <citation type="journal article" date="2014" name="Front. Microbiol.">
        <title>High frequency of phylogenetically diverse reductive dehalogenase-homologous genes in deep subseafloor sedimentary metagenomes.</title>
        <authorList>
            <person name="Kawai M."/>
            <person name="Futagami T."/>
            <person name="Toyoda A."/>
            <person name="Takaki Y."/>
            <person name="Nishi S."/>
            <person name="Hori S."/>
            <person name="Arai W."/>
            <person name="Tsubouchi T."/>
            <person name="Morono Y."/>
            <person name="Uchiyama I."/>
            <person name="Ito T."/>
            <person name="Fujiyama A."/>
            <person name="Inagaki F."/>
            <person name="Takami H."/>
        </authorList>
    </citation>
    <scope>NUCLEOTIDE SEQUENCE</scope>
    <source>
        <strain evidence="1">Expedition CK06-06</strain>
    </source>
</reference>
<dbReference type="EMBL" id="BARU01049361">
    <property type="protein sequence ID" value="GAH92672.1"/>
    <property type="molecule type" value="Genomic_DNA"/>
</dbReference>